<evidence type="ECO:0000259" key="7">
    <source>
        <dbReference type="PROSITE" id="PS50994"/>
    </source>
</evidence>
<dbReference type="Gene3D" id="3.10.10.10">
    <property type="entry name" value="HIV Type 1 Reverse Transcriptase, subunit A, domain 1"/>
    <property type="match status" value="1"/>
</dbReference>
<dbReference type="Gene3D" id="2.40.70.10">
    <property type="entry name" value="Acid Proteases"/>
    <property type="match status" value="1"/>
</dbReference>
<dbReference type="CDD" id="cd09274">
    <property type="entry name" value="RNase_HI_RT_Ty3"/>
    <property type="match status" value="1"/>
</dbReference>
<dbReference type="PANTHER" id="PTHR37984">
    <property type="entry name" value="PROTEIN CBG26694"/>
    <property type="match status" value="1"/>
</dbReference>
<feature type="compositionally biased region" description="Basic and acidic residues" evidence="6">
    <location>
        <begin position="370"/>
        <end position="438"/>
    </location>
</feature>
<gene>
    <name evidence="8" type="ORF">CBR_g41593</name>
</gene>
<dbReference type="Gene3D" id="3.30.70.270">
    <property type="match status" value="1"/>
</dbReference>
<dbReference type="GO" id="GO:0003676">
    <property type="term" value="F:nucleic acid binding"/>
    <property type="evidence" value="ECO:0007669"/>
    <property type="project" value="InterPro"/>
</dbReference>
<sequence length="1889" mass="212818">MIGEPFIEEDPWGERTSEQMMNLALFDEVKLIKEPLTIEYGHEQADKTFRITGEMSFLVNSLIHEDRLKMMNEEAKGNQIREAFREGEYDGEYKLMGMWLNGELSEDEVDPDVCQKSKDFVVRYGHLFKKSNDDIPRRVVCGFMRQLDVIAALHDGVAGGHRSARVTLKKIQHLYFWEGMNKMVTGEKSVVGGNIMRVGWWREVVTSKVAEADKMVEVEKVTEVVEVVDDVEEVGVEVDVEAEPQNADILKKLMMEYLMVGVSRVIVGDQSVNRQDAEDVDECVVDARRRPFAAEERPQRERARPSQSPQPAEEEEGQSDDENRGVDEDAEREEDALGDRESAKSPGAREGSKEIVPGGSSGKGGGSKRGTQETKEVRDKGSPTRQHLEGVEHKKVRLTDTRKRLAEIERRPAKFRAKLLEEIMNESERNSTDGRIREEEEASQGTGGQDADIQQRKNRVKDPRGTPTRKEKEKGDSPGRDVERPTNPPLLDSGASRPSASPTIARGCEGLWSLRERVLGWFDPEGTARTRGRPNTSKEDLGAGSAAGSGMVEGGLRKLVSSLTRALSKNQGYLADAKKKLTFDGANITKFLIDYENLAALLRWSEEEKMEHLGQHVSLNLGRDIMAIVATSGSWKEAWDVMMRKYLAAEKMATEAELAVVQRKDFAMYNDFLREFTLVALRIPGVTDRIMNREGGEVMRAPSGTKLSFYALPVGKLRVQIGCHHTDALVDGGAEITLIRKDFATIVGCPINRETTGSVRGAGEEIPFSGYVTKCAVKAGVGESIWSFQRMTVMDEMDRDIILGRPWCANVEVIGMHLHDGAYMVDIEDPVTGRGELLRLIGTGGDTTKGKLATWSPSFEGSARKGAFARMEGMRERVEIMIEEPFSKKEGVKMGLPQKKRRWDEEALGVMVVEKGTEVELGASLPKREEARGEGTRITLEIPDLLHLIKAIRYHKVGVDPASLARFEEEVRKGYCLKSVEGFLTEQETRVIKEACQEFHLAFAFNDHQKGRLDAKLIPPVRIHTVEHECWNDKGPAYDFGIAGEVTELLRAKMDSFVAEPTASPYANKWFVFRKPNKSLRWIQDLQKLNAVTIRDARSLPQADLLAESHAGRSIYSLIDLYSRYDQLPLDARDRPYTTMHTSVGQLQMQVTPMGFTNAVIEAQRRMLAVAGDMFPAKCEPYTDDNPVKGARKKDETEVQPGVRKFMWDHLQDIKELLQRFMEYNIIGSGPKSILAVPEVTILGFRCGAYGRKPDPAKTGKIAQWPLPLRTTTEIAEPIQAMIREEGTLDWTEDREAVFQTLKKILTSEEVTLAAPCSNDEVGRPFMLETDGGPLVVGGVLIQKGEDGRERPIRFESRTLNSAERRYSQFKKEVLVILHCLKTFQAYLFGRRFILRIDPTNVAGALKNYRPINPTVGRWVGFIWQFDYEIERIAGLRNRADGLSRASLTPEGLEEAEPIDAFLDHEGGTLVVDNEMAGTACTTGELLIKALEKGPSAVIAELREGVVTKVGRKEEKNAWGSTVGPQEEQMALAIEGGWKEVMSVMESWDQERQRYEVSQRCEKPAGLAVADWVEDFYLRHLFIRRFIADNGTEFVNQDVLNTCKRLGVPLKLIEPYHPEANAPVERGHQTLKNTIAKLAADDLGNWPKYLRQVVFAENVTPKRTTGCVPTELWYGREIDFPIETLVPTWNKLEEDHHLTTEQLMEARCEQAAKNEEPLEEIVNRVFDSRMKDKTRWDQLKNTRKEPLQVGEMVHVRNSTLESTWSGQLGRRFKGPYRVTKRLGMNTFEVEDLDGTSIKGSFPAQRLVRFLNRDPVEQWLQEAQDKEAEEWAAQYGNKDSTYHMRFLFAFVVFFPFVCVCMGRTWDPVGTPYHSFCGDIGDGCQGLGIES</sequence>
<keyword evidence="1" id="KW-0808">Transferase</keyword>
<dbReference type="PANTHER" id="PTHR37984:SF5">
    <property type="entry name" value="PROTEIN NYNRIN-LIKE"/>
    <property type="match status" value="1"/>
</dbReference>
<dbReference type="InterPro" id="IPR043128">
    <property type="entry name" value="Rev_trsase/Diguanyl_cyclase"/>
</dbReference>
<accession>A0A388LW25</accession>
<dbReference type="InterPro" id="IPR041588">
    <property type="entry name" value="Integrase_H2C2"/>
</dbReference>
<keyword evidence="4" id="KW-0378">Hydrolase</keyword>
<protein>
    <recommendedName>
        <fullName evidence="7">Integrase catalytic domain-containing protein</fullName>
    </recommendedName>
</protein>
<evidence type="ECO:0000256" key="4">
    <source>
        <dbReference type="ARBA" id="ARBA00022759"/>
    </source>
</evidence>
<dbReference type="Gene3D" id="3.30.420.10">
    <property type="entry name" value="Ribonuclease H-like superfamily/Ribonuclease H"/>
    <property type="match status" value="1"/>
</dbReference>
<dbReference type="CDD" id="cd00303">
    <property type="entry name" value="retropepsin_like"/>
    <property type="match status" value="1"/>
</dbReference>
<feature type="compositionally biased region" description="Gly residues" evidence="6">
    <location>
        <begin position="359"/>
        <end position="368"/>
    </location>
</feature>
<dbReference type="GO" id="GO:0015074">
    <property type="term" value="P:DNA integration"/>
    <property type="evidence" value="ECO:0007669"/>
    <property type="project" value="InterPro"/>
</dbReference>
<dbReference type="InterPro" id="IPR041577">
    <property type="entry name" value="RT_RNaseH_2"/>
</dbReference>
<evidence type="ECO:0000256" key="1">
    <source>
        <dbReference type="ARBA" id="ARBA00022679"/>
    </source>
</evidence>
<keyword evidence="9" id="KW-1185">Reference proteome</keyword>
<feature type="region of interest" description="Disordered" evidence="6">
    <location>
        <begin position="524"/>
        <end position="549"/>
    </location>
</feature>
<dbReference type="Proteomes" id="UP000265515">
    <property type="component" value="Unassembled WGS sequence"/>
</dbReference>
<dbReference type="Pfam" id="PF17921">
    <property type="entry name" value="Integrase_H2C2"/>
    <property type="match status" value="1"/>
</dbReference>
<keyword evidence="5" id="KW-0511">Multifunctional enzyme</keyword>
<dbReference type="InterPro" id="IPR001584">
    <property type="entry name" value="Integrase_cat-core"/>
</dbReference>
<dbReference type="InterPro" id="IPR050951">
    <property type="entry name" value="Retrovirus_Pol_polyprotein"/>
</dbReference>
<evidence type="ECO:0000313" key="8">
    <source>
        <dbReference type="EMBL" id="GBG86530.1"/>
    </source>
</evidence>
<dbReference type="Gene3D" id="1.10.340.70">
    <property type="match status" value="1"/>
</dbReference>
<dbReference type="Pfam" id="PF00078">
    <property type="entry name" value="RVT_1"/>
    <property type="match status" value="1"/>
</dbReference>
<name>A0A388LW25_CHABU</name>
<feature type="compositionally biased region" description="Basic and acidic residues" evidence="6">
    <location>
        <begin position="460"/>
        <end position="484"/>
    </location>
</feature>
<dbReference type="InterPro" id="IPR021109">
    <property type="entry name" value="Peptidase_aspartic_dom_sf"/>
</dbReference>
<comment type="caution">
    <text evidence="8">The sequence shown here is derived from an EMBL/GenBank/DDBJ whole genome shotgun (WGS) entry which is preliminary data.</text>
</comment>
<keyword evidence="4" id="KW-0255">Endonuclease</keyword>
<dbReference type="InterPro" id="IPR012337">
    <property type="entry name" value="RNaseH-like_sf"/>
</dbReference>
<feature type="compositionally biased region" description="Basic and acidic residues" evidence="6">
    <location>
        <begin position="289"/>
        <end position="304"/>
    </location>
</feature>
<keyword evidence="2" id="KW-0548">Nucleotidyltransferase</keyword>
<dbReference type="SUPFAM" id="SSF50630">
    <property type="entry name" value="Acid proteases"/>
    <property type="match status" value="1"/>
</dbReference>
<dbReference type="Pfam" id="PF17919">
    <property type="entry name" value="RT_RNaseH_2"/>
    <property type="match status" value="1"/>
</dbReference>
<dbReference type="InterPro" id="IPR000477">
    <property type="entry name" value="RT_dom"/>
</dbReference>
<evidence type="ECO:0000256" key="5">
    <source>
        <dbReference type="ARBA" id="ARBA00023268"/>
    </source>
</evidence>
<evidence type="ECO:0000256" key="2">
    <source>
        <dbReference type="ARBA" id="ARBA00022695"/>
    </source>
</evidence>
<dbReference type="Gramene" id="GBG86530">
    <property type="protein sequence ID" value="GBG86530"/>
    <property type="gene ID" value="CBR_g41593"/>
</dbReference>
<evidence type="ECO:0000313" key="9">
    <source>
        <dbReference type="Proteomes" id="UP000265515"/>
    </source>
</evidence>
<dbReference type="SUPFAM" id="SSF53098">
    <property type="entry name" value="Ribonuclease H-like"/>
    <property type="match status" value="1"/>
</dbReference>
<keyword evidence="3" id="KW-0540">Nuclease</keyword>
<feature type="region of interest" description="Disordered" evidence="6">
    <location>
        <begin position="289"/>
        <end position="504"/>
    </location>
</feature>
<feature type="domain" description="Integrase catalytic" evidence="7">
    <location>
        <begin position="1521"/>
        <end position="1677"/>
    </location>
</feature>
<dbReference type="GO" id="GO:0004519">
    <property type="term" value="F:endonuclease activity"/>
    <property type="evidence" value="ECO:0007669"/>
    <property type="project" value="UniProtKB-KW"/>
</dbReference>
<reference evidence="8 9" key="1">
    <citation type="journal article" date="2018" name="Cell">
        <title>The Chara Genome: Secondary Complexity and Implications for Plant Terrestrialization.</title>
        <authorList>
            <person name="Nishiyama T."/>
            <person name="Sakayama H."/>
            <person name="Vries J.D."/>
            <person name="Buschmann H."/>
            <person name="Saint-Marcoux D."/>
            <person name="Ullrich K.K."/>
            <person name="Haas F.B."/>
            <person name="Vanderstraeten L."/>
            <person name="Becker D."/>
            <person name="Lang D."/>
            <person name="Vosolsobe S."/>
            <person name="Rombauts S."/>
            <person name="Wilhelmsson P.K.I."/>
            <person name="Janitza P."/>
            <person name="Kern R."/>
            <person name="Heyl A."/>
            <person name="Rumpler F."/>
            <person name="Villalobos L.I.A.C."/>
            <person name="Clay J.M."/>
            <person name="Skokan R."/>
            <person name="Toyoda A."/>
            <person name="Suzuki Y."/>
            <person name="Kagoshima H."/>
            <person name="Schijlen E."/>
            <person name="Tajeshwar N."/>
            <person name="Catarino B."/>
            <person name="Hetherington A.J."/>
            <person name="Saltykova A."/>
            <person name="Bonnot C."/>
            <person name="Breuninger H."/>
            <person name="Symeonidi A."/>
            <person name="Radhakrishnan G.V."/>
            <person name="Van Nieuwerburgh F."/>
            <person name="Deforce D."/>
            <person name="Chang C."/>
            <person name="Karol K.G."/>
            <person name="Hedrich R."/>
            <person name="Ulvskov P."/>
            <person name="Glockner G."/>
            <person name="Delwiche C.F."/>
            <person name="Petrasek J."/>
            <person name="Van de Peer Y."/>
            <person name="Friml J."/>
            <person name="Beilby M."/>
            <person name="Dolan L."/>
            <person name="Kohara Y."/>
            <person name="Sugano S."/>
            <person name="Fujiyama A."/>
            <person name="Delaux P.-M."/>
            <person name="Quint M."/>
            <person name="TheiBen G."/>
            <person name="Hagemann M."/>
            <person name="Harholt J."/>
            <person name="Dunand C."/>
            <person name="Zachgo S."/>
            <person name="Langdale J."/>
            <person name="Maumus F."/>
            <person name="Straeten D.V.D."/>
            <person name="Gould S.B."/>
            <person name="Rensing S.A."/>
        </authorList>
    </citation>
    <scope>NUCLEOTIDE SEQUENCE [LARGE SCALE GENOMIC DNA]</scope>
    <source>
        <strain evidence="8 9">S276</strain>
    </source>
</reference>
<dbReference type="CDD" id="cd01647">
    <property type="entry name" value="RT_LTR"/>
    <property type="match status" value="1"/>
</dbReference>
<evidence type="ECO:0000256" key="3">
    <source>
        <dbReference type="ARBA" id="ARBA00022722"/>
    </source>
</evidence>
<proteinExistence type="predicted"/>
<evidence type="ECO:0000256" key="6">
    <source>
        <dbReference type="SAM" id="MobiDB-lite"/>
    </source>
</evidence>
<dbReference type="PROSITE" id="PS50994">
    <property type="entry name" value="INTEGRASE"/>
    <property type="match status" value="1"/>
</dbReference>
<dbReference type="SUPFAM" id="SSF56672">
    <property type="entry name" value="DNA/RNA polymerases"/>
    <property type="match status" value="1"/>
</dbReference>
<organism evidence="8 9">
    <name type="scientific">Chara braunii</name>
    <name type="common">Braun's stonewort</name>
    <dbReference type="NCBI Taxonomy" id="69332"/>
    <lineage>
        <taxon>Eukaryota</taxon>
        <taxon>Viridiplantae</taxon>
        <taxon>Streptophyta</taxon>
        <taxon>Charophyceae</taxon>
        <taxon>Charales</taxon>
        <taxon>Characeae</taxon>
        <taxon>Chara</taxon>
    </lineage>
</organism>
<dbReference type="InterPro" id="IPR043502">
    <property type="entry name" value="DNA/RNA_pol_sf"/>
</dbReference>
<dbReference type="GO" id="GO:0016779">
    <property type="term" value="F:nucleotidyltransferase activity"/>
    <property type="evidence" value="ECO:0007669"/>
    <property type="project" value="UniProtKB-KW"/>
</dbReference>
<dbReference type="InterPro" id="IPR036397">
    <property type="entry name" value="RNaseH_sf"/>
</dbReference>
<dbReference type="EMBL" id="BFEA01000569">
    <property type="protein sequence ID" value="GBG86530.1"/>
    <property type="molecule type" value="Genomic_DNA"/>
</dbReference>